<sequence>MPFTRVRFPIVNTHVVNKLGLLSVDSIRDLGFIFTPSLSPRSHINNVTCKAYKLLGFIRRVSSEFKFTGSLKSLYCALVRTILEYGSVVWDPYCTDLCRQLEDVQRKFLNYASYVLNIPCPPHDYSPVQTQIIFFSIPSLLSQYFLLNINYLFRH</sequence>
<dbReference type="OrthoDB" id="6626734at2759"/>
<proteinExistence type="predicted"/>
<evidence type="ECO:0000313" key="1">
    <source>
        <dbReference type="EMBL" id="VVC28878.1"/>
    </source>
</evidence>
<name>A0A5E4MBU5_9HEMI</name>
<evidence type="ECO:0000313" key="2">
    <source>
        <dbReference type="Proteomes" id="UP000325440"/>
    </source>
</evidence>
<protein>
    <submittedName>
        <fullName evidence="1">Uncharacterized protein</fullName>
    </submittedName>
</protein>
<organism evidence="1 2">
    <name type="scientific">Cinara cedri</name>
    <dbReference type="NCBI Taxonomy" id="506608"/>
    <lineage>
        <taxon>Eukaryota</taxon>
        <taxon>Metazoa</taxon>
        <taxon>Ecdysozoa</taxon>
        <taxon>Arthropoda</taxon>
        <taxon>Hexapoda</taxon>
        <taxon>Insecta</taxon>
        <taxon>Pterygota</taxon>
        <taxon>Neoptera</taxon>
        <taxon>Paraneoptera</taxon>
        <taxon>Hemiptera</taxon>
        <taxon>Sternorrhyncha</taxon>
        <taxon>Aphidomorpha</taxon>
        <taxon>Aphidoidea</taxon>
        <taxon>Aphididae</taxon>
        <taxon>Lachninae</taxon>
        <taxon>Cinara</taxon>
    </lineage>
</organism>
<gene>
    <name evidence="1" type="ORF">CINCED_3A001128</name>
</gene>
<dbReference type="Proteomes" id="UP000325440">
    <property type="component" value="Unassembled WGS sequence"/>
</dbReference>
<keyword evidence="2" id="KW-1185">Reference proteome</keyword>
<dbReference type="AlphaFoldDB" id="A0A5E4MBU5"/>
<accession>A0A5E4MBU5</accession>
<reference evidence="1 2" key="1">
    <citation type="submission" date="2019-08" db="EMBL/GenBank/DDBJ databases">
        <authorList>
            <person name="Alioto T."/>
            <person name="Alioto T."/>
            <person name="Gomez Garrido J."/>
        </authorList>
    </citation>
    <scope>NUCLEOTIDE SEQUENCE [LARGE SCALE GENOMIC DNA]</scope>
</reference>
<dbReference type="EMBL" id="CABPRJ010000485">
    <property type="protein sequence ID" value="VVC28878.1"/>
    <property type="molecule type" value="Genomic_DNA"/>
</dbReference>